<evidence type="ECO:0000259" key="13">
    <source>
        <dbReference type="Pfam" id="PF26002"/>
    </source>
</evidence>
<protein>
    <recommendedName>
        <fullName evidence="9">Membrane fusion protein (MFP) family protein</fullName>
    </recommendedName>
</protein>
<feature type="transmembrane region" description="Helical" evidence="9">
    <location>
        <begin position="32"/>
        <end position="50"/>
    </location>
</feature>
<evidence type="ECO:0000256" key="6">
    <source>
        <dbReference type="ARBA" id="ARBA00022692"/>
    </source>
</evidence>
<dbReference type="InterPro" id="IPR058781">
    <property type="entry name" value="HH_AprE-like"/>
</dbReference>
<dbReference type="PANTHER" id="PTHR30386">
    <property type="entry name" value="MEMBRANE FUSION SUBUNIT OF EMRAB-TOLC MULTIDRUG EFFLUX PUMP"/>
    <property type="match status" value="1"/>
</dbReference>
<keyword evidence="6 9" id="KW-0812">Transmembrane</keyword>
<comment type="similarity">
    <text evidence="2 9">Belongs to the membrane fusion protein (MFP) (TC 8.A.1) family.</text>
</comment>
<accession>A0ABT9SDB3</accession>
<evidence type="ECO:0000313" key="14">
    <source>
        <dbReference type="EMBL" id="MDP9902348.1"/>
    </source>
</evidence>
<evidence type="ECO:0000256" key="2">
    <source>
        <dbReference type="ARBA" id="ARBA00009477"/>
    </source>
</evidence>
<keyword evidence="7 9" id="KW-1133">Transmembrane helix</keyword>
<organism evidence="14 15">
    <name type="scientific">Variovorax ginsengisoli</name>
    <dbReference type="NCBI Taxonomy" id="363844"/>
    <lineage>
        <taxon>Bacteria</taxon>
        <taxon>Pseudomonadati</taxon>
        <taxon>Pseudomonadota</taxon>
        <taxon>Betaproteobacteria</taxon>
        <taxon>Burkholderiales</taxon>
        <taxon>Comamonadaceae</taxon>
        <taxon>Variovorax</taxon>
    </lineage>
</organism>
<evidence type="ECO:0000256" key="10">
    <source>
        <dbReference type="SAM" id="Coils"/>
    </source>
</evidence>
<dbReference type="PANTHER" id="PTHR30386:SF26">
    <property type="entry name" value="TRANSPORT PROTEIN COMB"/>
    <property type="match status" value="1"/>
</dbReference>
<feature type="region of interest" description="Disordered" evidence="11">
    <location>
        <begin position="1"/>
        <end position="26"/>
    </location>
</feature>
<comment type="subcellular location">
    <subcellularLocation>
        <location evidence="1 9">Cell inner membrane</location>
        <topology evidence="1 9">Single-pass membrane protein</topology>
    </subcellularLocation>
</comment>
<keyword evidence="10" id="KW-0175">Coiled coil</keyword>
<keyword evidence="8 9" id="KW-0472">Membrane</keyword>
<evidence type="ECO:0000256" key="9">
    <source>
        <dbReference type="RuleBase" id="RU365093"/>
    </source>
</evidence>
<dbReference type="EMBL" id="JAUSRO010000017">
    <property type="protein sequence ID" value="MDP9902348.1"/>
    <property type="molecule type" value="Genomic_DNA"/>
</dbReference>
<reference evidence="14 15" key="1">
    <citation type="submission" date="2023-07" db="EMBL/GenBank/DDBJ databases">
        <title>Sorghum-associated microbial communities from plants grown in Nebraska, USA.</title>
        <authorList>
            <person name="Schachtman D."/>
        </authorList>
    </citation>
    <scope>NUCLEOTIDE SEQUENCE [LARGE SCALE GENOMIC DNA]</scope>
    <source>
        <strain evidence="14 15">DS1607</strain>
    </source>
</reference>
<dbReference type="NCBIfam" id="TIGR01843">
    <property type="entry name" value="type_I_hlyD"/>
    <property type="match status" value="1"/>
</dbReference>
<evidence type="ECO:0000256" key="5">
    <source>
        <dbReference type="ARBA" id="ARBA00022519"/>
    </source>
</evidence>
<feature type="coiled-coil region" evidence="10">
    <location>
        <begin position="171"/>
        <end position="198"/>
    </location>
</feature>
<keyword evidence="5 9" id="KW-0997">Cell inner membrane</keyword>
<dbReference type="Pfam" id="PF26002">
    <property type="entry name" value="Beta-barrel_AprE"/>
    <property type="match status" value="1"/>
</dbReference>
<evidence type="ECO:0000256" key="4">
    <source>
        <dbReference type="ARBA" id="ARBA00022475"/>
    </source>
</evidence>
<dbReference type="InterPro" id="IPR058982">
    <property type="entry name" value="Beta-barrel_AprE"/>
</dbReference>
<feature type="domain" description="AprE-like long alpha-helical hairpin" evidence="12">
    <location>
        <begin position="105"/>
        <end position="285"/>
    </location>
</feature>
<name>A0ABT9SDB3_9BURK</name>
<evidence type="ECO:0000256" key="7">
    <source>
        <dbReference type="ARBA" id="ARBA00022989"/>
    </source>
</evidence>
<evidence type="ECO:0000259" key="12">
    <source>
        <dbReference type="Pfam" id="PF25994"/>
    </source>
</evidence>
<dbReference type="InterPro" id="IPR050739">
    <property type="entry name" value="MFP"/>
</dbReference>
<sequence>MQDQHDAGGPNVAGAPTSSPSPSPWRTRRRQWLIGGAVALLAVVALAFPMETVVVSSGRVIPSDRVKSIQHLEGGIVSAVFVKEGDKVQQGQSLVEIDLGGSGLNLEELTARHAATLATRIRLQAESRGQALTRTSFGSDIDPSVFEGESGAFAARALEQRGVMAGALSSLEQARSKQMEQQAKIQGLQDKLALMQKEQEISEQLLSEKLIGQVEVLEKRRQMEGVRSDLAVARQMLVSASGAIAEAQAKMAEAEGRYRRRASDELATVERTLASLTEDLSRARTQRSRTVVKAPSDGIVKGLRNPGPGWVVKPGESILEVVPDEDQIMIEAKLSPNDRGFVHAGQAVRVKITAYDFLRYGAVDGKVMLVAADADRDPASPTASPYYRLLVSTDQNNVGRPENRITAGMEAEVDLLVGRDPFIWYMLRPVLKVSREAFREP</sequence>
<dbReference type="Pfam" id="PF25994">
    <property type="entry name" value="HH_AprE"/>
    <property type="match status" value="1"/>
</dbReference>
<feature type="coiled-coil region" evidence="10">
    <location>
        <begin position="237"/>
        <end position="286"/>
    </location>
</feature>
<evidence type="ECO:0000256" key="3">
    <source>
        <dbReference type="ARBA" id="ARBA00022448"/>
    </source>
</evidence>
<keyword evidence="3 9" id="KW-0813">Transport</keyword>
<dbReference type="InterPro" id="IPR010129">
    <property type="entry name" value="T1SS_HlyD"/>
</dbReference>
<feature type="domain" description="AprE-like beta-barrel" evidence="13">
    <location>
        <begin position="329"/>
        <end position="416"/>
    </location>
</feature>
<dbReference type="Proteomes" id="UP001226867">
    <property type="component" value="Unassembled WGS sequence"/>
</dbReference>
<comment type="caution">
    <text evidence="14">The sequence shown here is derived from an EMBL/GenBank/DDBJ whole genome shotgun (WGS) entry which is preliminary data.</text>
</comment>
<dbReference type="Gene3D" id="2.40.30.170">
    <property type="match status" value="1"/>
</dbReference>
<evidence type="ECO:0000313" key="15">
    <source>
        <dbReference type="Proteomes" id="UP001226867"/>
    </source>
</evidence>
<evidence type="ECO:0000256" key="1">
    <source>
        <dbReference type="ARBA" id="ARBA00004377"/>
    </source>
</evidence>
<gene>
    <name evidence="14" type="ORF">J2W36_004625</name>
</gene>
<evidence type="ECO:0000256" key="11">
    <source>
        <dbReference type="SAM" id="MobiDB-lite"/>
    </source>
</evidence>
<keyword evidence="4 9" id="KW-1003">Cell membrane</keyword>
<dbReference type="PRINTS" id="PR01490">
    <property type="entry name" value="RTXTOXIND"/>
</dbReference>
<keyword evidence="15" id="KW-1185">Reference proteome</keyword>
<dbReference type="Gene3D" id="2.40.50.100">
    <property type="match status" value="1"/>
</dbReference>
<proteinExistence type="inferred from homology"/>
<evidence type="ECO:0000256" key="8">
    <source>
        <dbReference type="ARBA" id="ARBA00023136"/>
    </source>
</evidence>